<organism evidence="1">
    <name type="scientific">Arundo donax</name>
    <name type="common">Giant reed</name>
    <name type="synonym">Donax arundinaceus</name>
    <dbReference type="NCBI Taxonomy" id="35708"/>
    <lineage>
        <taxon>Eukaryota</taxon>
        <taxon>Viridiplantae</taxon>
        <taxon>Streptophyta</taxon>
        <taxon>Embryophyta</taxon>
        <taxon>Tracheophyta</taxon>
        <taxon>Spermatophyta</taxon>
        <taxon>Magnoliopsida</taxon>
        <taxon>Liliopsida</taxon>
        <taxon>Poales</taxon>
        <taxon>Poaceae</taxon>
        <taxon>PACMAD clade</taxon>
        <taxon>Arundinoideae</taxon>
        <taxon>Arundineae</taxon>
        <taxon>Arundo</taxon>
    </lineage>
</organism>
<evidence type="ECO:0000313" key="1">
    <source>
        <dbReference type="EMBL" id="JAD40012.1"/>
    </source>
</evidence>
<sequence>MIICSSRNLFLSMLPQLVLFIEKKSVWPMRNQNCLKRFSLFGCY</sequence>
<name>A0A0A8ZYZ7_ARUDO</name>
<reference evidence="1" key="2">
    <citation type="journal article" date="2015" name="Data Brief">
        <title>Shoot transcriptome of the giant reed, Arundo donax.</title>
        <authorList>
            <person name="Barrero R.A."/>
            <person name="Guerrero F.D."/>
            <person name="Moolhuijzen P."/>
            <person name="Goolsby J.A."/>
            <person name="Tidwell J."/>
            <person name="Bellgard S.E."/>
            <person name="Bellgard M.I."/>
        </authorList>
    </citation>
    <scope>NUCLEOTIDE SEQUENCE</scope>
    <source>
        <tissue evidence="1">Shoot tissue taken approximately 20 cm above the soil surface</tissue>
    </source>
</reference>
<proteinExistence type="predicted"/>
<protein>
    <submittedName>
        <fullName evidence="1">Uncharacterized protein</fullName>
    </submittedName>
</protein>
<reference evidence="1" key="1">
    <citation type="submission" date="2014-09" db="EMBL/GenBank/DDBJ databases">
        <authorList>
            <person name="Magalhaes I.L.F."/>
            <person name="Oliveira U."/>
            <person name="Santos F.R."/>
            <person name="Vidigal T.H.D.A."/>
            <person name="Brescovit A.D."/>
            <person name="Santos A.J."/>
        </authorList>
    </citation>
    <scope>NUCLEOTIDE SEQUENCE</scope>
    <source>
        <tissue evidence="1">Shoot tissue taken approximately 20 cm above the soil surface</tissue>
    </source>
</reference>
<dbReference type="AlphaFoldDB" id="A0A0A8ZYZ7"/>
<accession>A0A0A8ZYZ7</accession>
<dbReference type="EMBL" id="GBRH01257883">
    <property type="protein sequence ID" value="JAD40012.1"/>
    <property type="molecule type" value="Transcribed_RNA"/>
</dbReference>